<gene>
    <name evidence="1" type="ORF">VP01_7045g1</name>
</gene>
<evidence type="ECO:0000313" key="2">
    <source>
        <dbReference type="Proteomes" id="UP000037035"/>
    </source>
</evidence>
<sequence length="64" mass="7682">RRWGIVLAHEHKFLNDEHRRNEFLLNQQFQHNVKVSFIYQSSLPGLRLIKELCKGFLLGKDSIY</sequence>
<evidence type="ECO:0000313" key="1">
    <source>
        <dbReference type="EMBL" id="KNZ46688.1"/>
    </source>
</evidence>
<keyword evidence="2" id="KW-1185">Reference proteome</keyword>
<feature type="non-terminal residue" evidence="1">
    <location>
        <position position="1"/>
    </location>
</feature>
<name>A0A0L6UDQ6_9BASI</name>
<comment type="caution">
    <text evidence="1">The sequence shown here is derived from an EMBL/GenBank/DDBJ whole genome shotgun (WGS) entry which is preliminary data.</text>
</comment>
<proteinExistence type="predicted"/>
<dbReference type="VEuPathDB" id="FungiDB:VP01_7045g1"/>
<accession>A0A0L6UDQ6</accession>
<dbReference type="Proteomes" id="UP000037035">
    <property type="component" value="Unassembled WGS sequence"/>
</dbReference>
<reference evidence="1 2" key="1">
    <citation type="submission" date="2015-08" db="EMBL/GenBank/DDBJ databases">
        <title>Next Generation Sequencing and Analysis of the Genome of Puccinia sorghi L Schw, the Causal Agent of Maize Common Rust.</title>
        <authorList>
            <person name="Rochi L."/>
            <person name="Burguener G."/>
            <person name="Darino M."/>
            <person name="Turjanski A."/>
            <person name="Kreff E."/>
            <person name="Dieguez M.J."/>
            <person name="Sacco F."/>
        </authorList>
    </citation>
    <scope>NUCLEOTIDE SEQUENCE [LARGE SCALE GENOMIC DNA]</scope>
    <source>
        <strain evidence="1 2">RO10H11247</strain>
    </source>
</reference>
<protein>
    <submittedName>
        <fullName evidence="1">Uncharacterized protein</fullName>
    </submittedName>
</protein>
<organism evidence="1 2">
    <name type="scientific">Puccinia sorghi</name>
    <dbReference type="NCBI Taxonomy" id="27349"/>
    <lineage>
        <taxon>Eukaryota</taxon>
        <taxon>Fungi</taxon>
        <taxon>Dikarya</taxon>
        <taxon>Basidiomycota</taxon>
        <taxon>Pucciniomycotina</taxon>
        <taxon>Pucciniomycetes</taxon>
        <taxon>Pucciniales</taxon>
        <taxon>Pucciniaceae</taxon>
        <taxon>Puccinia</taxon>
    </lineage>
</organism>
<dbReference type="AlphaFoldDB" id="A0A0L6UDQ6"/>
<dbReference type="EMBL" id="LAVV01012434">
    <property type="protein sequence ID" value="KNZ46688.1"/>
    <property type="molecule type" value="Genomic_DNA"/>
</dbReference>